<proteinExistence type="predicted"/>
<dbReference type="OrthoDB" id="6906904at2"/>
<dbReference type="EMBL" id="MAUE01000025">
    <property type="protein sequence ID" value="OCW24842.1"/>
    <property type="molecule type" value="Genomic_DNA"/>
</dbReference>
<organism evidence="2 4">
    <name type="scientific">Pseudomonas aylmerensis</name>
    <dbReference type="NCBI Taxonomy" id="1869229"/>
    <lineage>
        <taxon>Bacteria</taxon>
        <taxon>Pseudomonadati</taxon>
        <taxon>Pseudomonadota</taxon>
        <taxon>Gammaproteobacteria</taxon>
        <taxon>Pseudomonadales</taxon>
        <taxon>Pseudomonadaceae</taxon>
        <taxon>Pseudomonas</taxon>
    </lineage>
</organism>
<dbReference type="RefSeq" id="WP_065905478.1">
    <property type="nucleotide sequence ID" value="NZ_MAUE01000025.1"/>
</dbReference>
<dbReference type="AlphaFoldDB" id="A0A2T4FMX1"/>
<evidence type="ECO:0000313" key="4">
    <source>
        <dbReference type="Proteomes" id="UP000240571"/>
    </source>
</evidence>
<gene>
    <name evidence="1" type="ORF">BBG20_17340</name>
    <name evidence="2" type="ORF">C9382_27390</name>
</gene>
<keyword evidence="3" id="KW-1185">Reference proteome</keyword>
<reference evidence="2 4" key="2">
    <citation type="submission" date="2018-03" db="EMBL/GenBank/DDBJ databases">
        <title>Diversity of bacteria associated with corn roots inoculated with woodland soils in Canada, and Description of Pseudomonas aylmerense sp. nov.</title>
        <authorList>
            <person name="Tambong J.T."/>
            <person name="Xu R."/>
            <person name="Tchagang C."/>
        </authorList>
    </citation>
    <scope>NUCLEOTIDE SEQUENCE [LARGE SCALE GENOMIC DNA]</scope>
    <source>
        <strain evidence="2 4">S1E44</strain>
    </source>
</reference>
<evidence type="ECO:0000313" key="3">
    <source>
        <dbReference type="Proteomes" id="UP000095081"/>
    </source>
</evidence>
<reference evidence="1 3" key="1">
    <citation type="submission" date="2016-06" db="EMBL/GenBank/DDBJ databases">
        <title>Draft genome sequence of Pseudomonas sp. S1E40, a novel strain antagonistic activity to fungal plant pathogen.</title>
        <authorList>
            <person name="Tambong J.T."/>
            <person name="Tchagang C."/>
            <person name="Xu R."/>
        </authorList>
    </citation>
    <scope>NUCLEOTIDE SEQUENCE [LARGE SCALE GENOMIC DNA]</scope>
    <source>
        <strain evidence="1 3">S1E40</strain>
    </source>
</reference>
<comment type="caution">
    <text evidence="2">The sequence shown here is derived from an EMBL/GenBank/DDBJ whole genome shotgun (WGS) entry which is preliminary data.</text>
</comment>
<dbReference type="Proteomes" id="UP000240571">
    <property type="component" value="Unassembled WGS sequence"/>
</dbReference>
<dbReference type="InterPro" id="IPR012448">
    <property type="entry name" value="DUF1652"/>
</dbReference>
<protein>
    <submittedName>
        <fullName evidence="2">DUF1652 domain-containing protein</fullName>
    </submittedName>
</protein>
<sequence length="84" mass="9277">MISTLELRHIIETAFLPTRCVCSIRFDSLNIQLIDPMTQQELLTVAGVDPKTLGSSRAIARLIAEIKEEVRLRGDAALEEVGQA</sequence>
<dbReference type="Proteomes" id="UP000095081">
    <property type="component" value="Unassembled WGS sequence"/>
</dbReference>
<evidence type="ECO:0000313" key="1">
    <source>
        <dbReference type="EMBL" id="OCW24842.1"/>
    </source>
</evidence>
<dbReference type="Pfam" id="PF07865">
    <property type="entry name" value="DUF1652"/>
    <property type="match status" value="1"/>
</dbReference>
<dbReference type="EMBL" id="PYWW01000055">
    <property type="protein sequence ID" value="PTC24759.1"/>
    <property type="molecule type" value="Genomic_DNA"/>
</dbReference>
<evidence type="ECO:0000313" key="2">
    <source>
        <dbReference type="EMBL" id="PTC24759.1"/>
    </source>
</evidence>
<accession>A0A2T4FMX1</accession>
<name>A0A2T4FMX1_9PSED</name>